<dbReference type="STRING" id="65735.SAMN04488075_1118"/>
<dbReference type="RefSeq" id="WP_090846232.1">
    <property type="nucleotide sequence ID" value="NZ_FNXG01000002.1"/>
</dbReference>
<dbReference type="Pfam" id="PF11351">
    <property type="entry name" value="GTA_holin_3TM"/>
    <property type="match status" value="1"/>
</dbReference>
<evidence type="ECO:0000256" key="1">
    <source>
        <dbReference type="SAM" id="MobiDB-lite"/>
    </source>
</evidence>
<feature type="compositionally biased region" description="Low complexity" evidence="1">
    <location>
        <begin position="137"/>
        <end position="151"/>
    </location>
</feature>
<dbReference type="OrthoDB" id="7355053at2"/>
<dbReference type="AlphaFoldDB" id="A0A1H6KV20"/>
<proteinExistence type="predicted"/>
<dbReference type="EMBL" id="FNXG01000002">
    <property type="protein sequence ID" value="SEH79762.1"/>
    <property type="molecule type" value="Genomic_DNA"/>
</dbReference>
<evidence type="ECO:0000313" key="3">
    <source>
        <dbReference type="Proteomes" id="UP000199125"/>
    </source>
</evidence>
<dbReference type="InterPro" id="IPR021497">
    <property type="entry name" value="GTA_holin_3TM"/>
</dbReference>
<name>A0A1H6KV20_9RHOB</name>
<protein>
    <submittedName>
        <fullName evidence="2">Holin of 3TMs, for gene-transfer release</fullName>
    </submittedName>
</protein>
<keyword evidence="3" id="KW-1185">Reference proteome</keyword>
<reference evidence="3" key="1">
    <citation type="submission" date="2016-10" db="EMBL/GenBank/DDBJ databases">
        <authorList>
            <person name="Varghese N."/>
            <person name="Submissions S."/>
        </authorList>
    </citation>
    <scope>NUCLEOTIDE SEQUENCE [LARGE SCALE GENOMIC DNA]</scope>
    <source>
        <strain evidence="3">DSM 11593</strain>
    </source>
</reference>
<accession>A0A1H6KV20</accession>
<gene>
    <name evidence="2" type="ORF">SAMN04488075_1118</name>
</gene>
<sequence>MGLIERLKDRSQQVSSAAEAASRAAKILGVGKAAVRPETADAIARIEAEFARGGFDGLVNGLNRLPRPLLMLGAVAVGAYAMLDPAGFAARAQALAGMPEPLWWLSGAMLGLHFIGREGHYWRNRLRGIADTPELPVAPDAGAAGPDQPAVAPAPEPPVVAVPQGDGFADNAALRDWAAAAAAAAR</sequence>
<evidence type="ECO:0000313" key="2">
    <source>
        <dbReference type="EMBL" id="SEH79762.1"/>
    </source>
</evidence>
<feature type="region of interest" description="Disordered" evidence="1">
    <location>
        <begin position="137"/>
        <end position="165"/>
    </location>
</feature>
<dbReference type="Proteomes" id="UP000199125">
    <property type="component" value="Unassembled WGS sequence"/>
</dbReference>
<organism evidence="2 3">
    <name type="scientific">Paracoccus alkenifer</name>
    <dbReference type="NCBI Taxonomy" id="65735"/>
    <lineage>
        <taxon>Bacteria</taxon>
        <taxon>Pseudomonadati</taxon>
        <taxon>Pseudomonadota</taxon>
        <taxon>Alphaproteobacteria</taxon>
        <taxon>Rhodobacterales</taxon>
        <taxon>Paracoccaceae</taxon>
        <taxon>Paracoccus</taxon>
    </lineage>
</organism>